<keyword evidence="3" id="KW-1185">Reference proteome</keyword>
<dbReference type="Proteomes" id="UP000320747">
    <property type="component" value="Unassembled WGS sequence"/>
</dbReference>
<proteinExistence type="predicted"/>
<keyword evidence="2" id="KW-0255">Endonuclease</keyword>
<keyword evidence="2" id="KW-0540">Nuclease</keyword>
<feature type="domain" description="HNH nuclease" evidence="1">
    <location>
        <begin position="257"/>
        <end position="310"/>
    </location>
</feature>
<comment type="caution">
    <text evidence="2">The sequence shown here is derived from an EMBL/GenBank/DDBJ whole genome shotgun (WGS) entry which is preliminary data.</text>
</comment>
<protein>
    <submittedName>
        <fullName evidence="2">HNH endonuclease</fullName>
    </submittedName>
</protein>
<reference evidence="2 3" key="1">
    <citation type="submission" date="2019-07" db="EMBL/GenBank/DDBJ databases">
        <title>Draft genome of Corynebacterium godavarianum and other related strains.</title>
        <authorList>
            <person name="Bernier A.-M."/>
            <person name="Bernard K."/>
        </authorList>
    </citation>
    <scope>NUCLEOTIDE SEQUENCE [LARGE SCALE GENOMIC DNA]</scope>
    <source>
        <strain evidence="2 3">LMG 29598</strain>
    </source>
</reference>
<dbReference type="CDD" id="cd00085">
    <property type="entry name" value="HNHc"/>
    <property type="match status" value="1"/>
</dbReference>
<dbReference type="Pfam" id="PF01844">
    <property type="entry name" value="HNH"/>
    <property type="match status" value="1"/>
</dbReference>
<name>A0ABY3E7Y8_9CORY</name>
<dbReference type="GO" id="GO:0004519">
    <property type="term" value="F:endonuclease activity"/>
    <property type="evidence" value="ECO:0007669"/>
    <property type="project" value="UniProtKB-KW"/>
</dbReference>
<organism evidence="2 3">
    <name type="scientific">Corynebacterium godavarianum</name>
    <dbReference type="NCBI Taxonomy" id="2054421"/>
    <lineage>
        <taxon>Bacteria</taxon>
        <taxon>Bacillati</taxon>
        <taxon>Actinomycetota</taxon>
        <taxon>Actinomycetes</taxon>
        <taxon>Mycobacteriales</taxon>
        <taxon>Corynebacteriaceae</taxon>
        <taxon>Corynebacterium</taxon>
    </lineage>
</organism>
<evidence type="ECO:0000313" key="2">
    <source>
        <dbReference type="EMBL" id="TSJ76065.1"/>
    </source>
</evidence>
<keyword evidence="2" id="KW-0378">Hydrolase</keyword>
<dbReference type="SMART" id="SM00507">
    <property type="entry name" value="HNHc"/>
    <property type="match status" value="1"/>
</dbReference>
<dbReference type="InterPro" id="IPR003615">
    <property type="entry name" value="HNH_nuc"/>
</dbReference>
<evidence type="ECO:0000259" key="1">
    <source>
        <dbReference type="SMART" id="SM00507"/>
    </source>
</evidence>
<gene>
    <name evidence="2" type="ORF">FPH17_00185</name>
</gene>
<dbReference type="InterPro" id="IPR002711">
    <property type="entry name" value="HNH"/>
</dbReference>
<dbReference type="EMBL" id="VMHH01000001">
    <property type="protein sequence ID" value="TSJ76065.1"/>
    <property type="molecule type" value="Genomic_DNA"/>
</dbReference>
<sequence length="364" mass="40634">MAMLWGMTLIDALIHHDRNGIAIIADAAESSVDALVDRGMERDRAEQLMGAAEVYFGQARNRRAQDACVAAARENQHRLETLAFIARSSRSLETDADRWKYRTTLCETRGDLRAITRRARALKKELQPARPREPKASITFHDQGWSTMHLTARTSDVLPLFEAAKGDPAGWARGGSVTAAPATALTTVLNMDIGDFAQWRKHPERTDEIEVQLTNGEWLTGAELINRKLRESGYIALISPTDGPINLYGTTLRHASREMRLLMSADAPTCAWKDCNQPADFSEAHHIHEWSKGGTTTIDNLCWLCTYHNRQNGRPHRGRMERVDGQIVWQSPGGYVTPRGRNHGDPWVRAKRLAATAATAPPDK</sequence>
<evidence type="ECO:0000313" key="3">
    <source>
        <dbReference type="Proteomes" id="UP000320747"/>
    </source>
</evidence>
<accession>A0ABY3E7Y8</accession>
<dbReference type="Gene3D" id="1.10.30.50">
    <property type="match status" value="1"/>
</dbReference>